<dbReference type="EMBL" id="AP027271">
    <property type="protein sequence ID" value="BDX03361.1"/>
    <property type="molecule type" value="Genomic_DNA"/>
</dbReference>
<evidence type="ECO:0000313" key="2">
    <source>
        <dbReference type="EMBL" id="BDX03361.1"/>
    </source>
</evidence>
<keyword evidence="1" id="KW-1133">Transmembrane helix</keyword>
<accession>A0ABM8FE45</accession>
<dbReference type="Proteomes" id="UP001307608">
    <property type="component" value="Chromosome"/>
</dbReference>
<keyword evidence="1" id="KW-0812">Transmembrane</keyword>
<sequence>MLRTIVQLLSLAAHGNEYLSDRPDRVMDKLGTVIMNLTKGSKVVLVLDVLSIALFLYVLYFRAFIYADMYIAPDEPYGISDIIELLLGAVFILLSLVSMIVSLVLFIRGASQSKVWAECLVITHAVMYLSFTSIHALAASYGSA</sequence>
<keyword evidence="3" id="KW-1185">Reference proteome</keyword>
<gene>
    <name evidence="2" type="ORF">MACH16_21090</name>
</gene>
<name>A0ABM8FE45_9GAMM</name>
<reference evidence="2 3" key="1">
    <citation type="submission" date="2023-01" db="EMBL/GenBank/DDBJ databases">
        <title>Complete genome sequence of Marinomonas pontica strain 200518_36.</title>
        <authorList>
            <person name="Ueki S."/>
            <person name="Gajardo G."/>
            <person name="Maruyama F."/>
        </authorList>
    </citation>
    <scope>NUCLEOTIDE SEQUENCE [LARGE SCALE GENOMIC DNA]</scope>
    <source>
        <strain evidence="2 3">200518_36</strain>
    </source>
</reference>
<feature type="transmembrane region" description="Helical" evidence="1">
    <location>
        <begin position="119"/>
        <end position="141"/>
    </location>
</feature>
<keyword evidence="1" id="KW-0472">Membrane</keyword>
<protein>
    <submittedName>
        <fullName evidence="2">Uncharacterized protein</fullName>
    </submittedName>
</protein>
<organism evidence="2 3">
    <name type="scientific">Marinomonas pontica</name>
    <dbReference type="NCBI Taxonomy" id="264739"/>
    <lineage>
        <taxon>Bacteria</taxon>
        <taxon>Pseudomonadati</taxon>
        <taxon>Pseudomonadota</taxon>
        <taxon>Gammaproteobacteria</taxon>
        <taxon>Oceanospirillales</taxon>
        <taxon>Oceanospirillaceae</taxon>
        <taxon>Marinomonas</taxon>
    </lineage>
</organism>
<feature type="transmembrane region" description="Helical" evidence="1">
    <location>
        <begin position="43"/>
        <end position="65"/>
    </location>
</feature>
<feature type="transmembrane region" description="Helical" evidence="1">
    <location>
        <begin position="85"/>
        <end position="107"/>
    </location>
</feature>
<evidence type="ECO:0000256" key="1">
    <source>
        <dbReference type="SAM" id="Phobius"/>
    </source>
</evidence>
<evidence type="ECO:0000313" key="3">
    <source>
        <dbReference type="Proteomes" id="UP001307608"/>
    </source>
</evidence>
<proteinExistence type="predicted"/>
<dbReference type="RefSeq" id="WP_338267799.1">
    <property type="nucleotide sequence ID" value="NZ_AP027271.1"/>
</dbReference>